<dbReference type="EMBL" id="ASHL01000005">
    <property type="protein sequence ID" value="EPD12991.1"/>
    <property type="molecule type" value="Genomic_DNA"/>
</dbReference>
<feature type="chain" id="PRO_5044338977" evidence="10">
    <location>
        <begin position="22"/>
        <end position="705"/>
    </location>
</feature>
<dbReference type="InterPro" id="IPR039426">
    <property type="entry name" value="TonB-dep_rcpt-like"/>
</dbReference>
<name>A0AB33Z1C5_9GAMM</name>
<accession>A0AB33Z1C5</accession>
<dbReference type="RefSeq" id="WP_015006705.1">
    <property type="nucleotide sequence ID" value="NZ_KE646808.1"/>
</dbReference>
<protein>
    <submittedName>
        <fullName evidence="13">TonB-dependent receptor domain-containing protein</fullName>
    </submittedName>
</protein>
<evidence type="ECO:0000259" key="11">
    <source>
        <dbReference type="Pfam" id="PF00593"/>
    </source>
</evidence>
<keyword evidence="13" id="KW-0675">Receptor</keyword>
<dbReference type="GO" id="GO:0015344">
    <property type="term" value="F:siderophore uptake transmembrane transporter activity"/>
    <property type="evidence" value="ECO:0007669"/>
    <property type="project" value="TreeGrafter"/>
</dbReference>
<keyword evidence="14" id="KW-1185">Reference proteome</keyword>
<feature type="signal peptide" evidence="10">
    <location>
        <begin position="1"/>
        <end position="21"/>
    </location>
</feature>
<keyword evidence="5 9" id="KW-0798">TonB box</keyword>
<evidence type="ECO:0000256" key="1">
    <source>
        <dbReference type="ARBA" id="ARBA00004571"/>
    </source>
</evidence>
<evidence type="ECO:0000256" key="2">
    <source>
        <dbReference type="ARBA" id="ARBA00022448"/>
    </source>
</evidence>
<dbReference type="GO" id="GO:0044718">
    <property type="term" value="P:siderophore transmembrane transport"/>
    <property type="evidence" value="ECO:0007669"/>
    <property type="project" value="TreeGrafter"/>
</dbReference>
<dbReference type="InterPro" id="IPR000531">
    <property type="entry name" value="Beta-barrel_TonB"/>
</dbReference>
<keyword evidence="7 8" id="KW-0998">Cell outer membrane</keyword>
<keyword evidence="6 8" id="KW-0472">Membrane</keyword>
<dbReference type="InterPro" id="IPR012910">
    <property type="entry name" value="Plug_dom"/>
</dbReference>
<evidence type="ECO:0000256" key="4">
    <source>
        <dbReference type="ARBA" id="ARBA00022692"/>
    </source>
</evidence>
<reference evidence="13 14" key="1">
    <citation type="journal article" date="2013" name="Genome Announc.">
        <title>Genome Sequence of the Pyrene- and Fluoranthene-Degrading Bacterium Cycloclasticus sp. Strain PY97M.</title>
        <authorList>
            <person name="Cui Z."/>
            <person name="Xu G."/>
            <person name="Li Q."/>
            <person name="Gao W."/>
            <person name="Zheng L."/>
        </authorList>
    </citation>
    <scope>NUCLEOTIDE SEQUENCE [LARGE SCALE GENOMIC DNA]</scope>
    <source>
        <strain evidence="13 14">PY97M</strain>
    </source>
</reference>
<evidence type="ECO:0000256" key="7">
    <source>
        <dbReference type="ARBA" id="ARBA00023237"/>
    </source>
</evidence>
<keyword evidence="2 8" id="KW-0813">Transport</keyword>
<evidence type="ECO:0000313" key="14">
    <source>
        <dbReference type="Proteomes" id="UP000015462"/>
    </source>
</evidence>
<feature type="domain" description="TonB-dependent receptor plug" evidence="12">
    <location>
        <begin position="51"/>
        <end position="135"/>
    </location>
</feature>
<dbReference type="PANTHER" id="PTHR30069:SF49">
    <property type="entry name" value="OUTER MEMBRANE PROTEIN C"/>
    <property type="match status" value="1"/>
</dbReference>
<keyword evidence="10" id="KW-0732">Signal</keyword>
<evidence type="ECO:0000256" key="5">
    <source>
        <dbReference type="ARBA" id="ARBA00023077"/>
    </source>
</evidence>
<dbReference type="PROSITE" id="PS52016">
    <property type="entry name" value="TONB_DEPENDENT_REC_3"/>
    <property type="match status" value="1"/>
</dbReference>
<dbReference type="Proteomes" id="UP000015462">
    <property type="component" value="Unassembled WGS sequence"/>
</dbReference>
<evidence type="ECO:0000256" key="3">
    <source>
        <dbReference type="ARBA" id="ARBA00022452"/>
    </source>
</evidence>
<proteinExistence type="inferred from homology"/>
<dbReference type="SUPFAM" id="SSF56935">
    <property type="entry name" value="Porins"/>
    <property type="match status" value="1"/>
</dbReference>
<dbReference type="InterPro" id="IPR037066">
    <property type="entry name" value="Plug_dom_sf"/>
</dbReference>
<comment type="subcellular location">
    <subcellularLocation>
        <location evidence="1 8">Cell outer membrane</location>
        <topology evidence="1 8">Multi-pass membrane protein</topology>
    </subcellularLocation>
</comment>
<comment type="similarity">
    <text evidence="8 9">Belongs to the TonB-dependent receptor family.</text>
</comment>
<gene>
    <name evidence="13" type="ORF">L196_07504</name>
</gene>
<dbReference type="InterPro" id="IPR036942">
    <property type="entry name" value="Beta-barrel_TonB_sf"/>
</dbReference>
<evidence type="ECO:0000256" key="9">
    <source>
        <dbReference type="RuleBase" id="RU003357"/>
    </source>
</evidence>
<dbReference type="Pfam" id="PF07715">
    <property type="entry name" value="Plug"/>
    <property type="match status" value="1"/>
</dbReference>
<dbReference type="AlphaFoldDB" id="A0AB33Z1C5"/>
<dbReference type="Gene3D" id="2.170.130.10">
    <property type="entry name" value="TonB-dependent receptor, plug domain"/>
    <property type="match status" value="1"/>
</dbReference>
<evidence type="ECO:0000256" key="6">
    <source>
        <dbReference type="ARBA" id="ARBA00023136"/>
    </source>
</evidence>
<comment type="caution">
    <text evidence="13">The sequence shown here is derived from an EMBL/GenBank/DDBJ whole genome shotgun (WGS) entry which is preliminary data.</text>
</comment>
<evidence type="ECO:0000313" key="13">
    <source>
        <dbReference type="EMBL" id="EPD12991.1"/>
    </source>
</evidence>
<feature type="domain" description="TonB-dependent receptor-like beta-barrel" evidence="11">
    <location>
        <begin position="202"/>
        <end position="663"/>
    </location>
</feature>
<evidence type="ECO:0000256" key="10">
    <source>
        <dbReference type="SAM" id="SignalP"/>
    </source>
</evidence>
<keyword evidence="4 8" id="KW-0812">Transmembrane</keyword>
<evidence type="ECO:0000259" key="12">
    <source>
        <dbReference type="Pfam" id="PF07715"/>
    </source>
</evidence>
<organism evidence="13 14">
    <name type="scientific">Cycloclasticus pugetii</name>
    <dbReference type="NCBI Taxonomy" id="34068"/>
    <lineage>
        <taxon>Bacteria</taxon>
        <taxon>Pseudomonadati</taxon>
        <taxon>Pseudomonadota</taxon>
        <taxon>Gammaproteobacteria</taxon>
        <taxon>Thiotrichales</taxon>
        <taxon>Piscirickettsiaceae</taxon>
        <taxon>Cycloclasticus</taxon>
    </lineage>
</organism>
<dbReference type="Pfam" id="PF00593">
    <property type="entry name" value="TonB_dep_Rec_b-barrel"/>
    <property type="match status" value="1"/>
</dbReference>
<evidence type="ECO:0000256" key="8">
    <source>
        <dbReference type="PROSITE-ProRule" id="PRU01360"/>
    </source>
</evidence>
<sequence length="705" mass="77374">MKRFKLSLLSLAVIAALPVKAADYTNQTIIVEGASMRPGAFGIAPESLALKDTAALLKRVPGANVNRNGPLTGIASYRGQFGGRINAVVDGMSWKEVGPNSMDPPLSHIPAALTDKLTVYRGIAPISSGIETIGGSMIAESRKGEFTDGEEFEFHGLASLGFSEVDNGLTSSVLSAYSNDSHRFYASISKEQGDDYEFDGSRTVDPSQYDRDAYTIGYGTKFGAHELGFNYSNNDTGHTGSASLPMDIIWVRGGIFSADYSVQLADNRSLEVDYYYQDMRHLMNNFSLRSNGTNMTTMAGSSRTRENLTTVDGGGLSAVYKMPFSNGHLSLGVQGDQSTHDGFITDPNNPMFGVDNFNGAERNRYSGFAEWKGDVQQGLELETGLRYTQVKMDSDEVGHHMYGNMMMIGPQVTELVDSFNEGDRSQTDHNWDFDVILRQSISSELTAEVGFARKMRSPSYQERYLWIPLEATGGLADNRVYIGDVNLEPETAYQFELGLEYAAGELYLAPRAFYHRVNDYIQGEQVTGTTANIVADGANSIFGGDTVLQFSNVDAELYGVDVEWGYELTTDWRLDGTVSYVRGRRRDGGGDNLYRIAPFNTRTQLTFEQNNWSLATELEAYSAQNDVAAYNGEQKSAGYGLLHVRGEIAPIAGLKVGLGVENILDRDFEDHTSAVNRAMNNEDVAVGDKIPGQGRNLYVTASYKW</sequence>
<keyword evidence="3 8" id="KW-1134">Transmembrane beta strand</keyword>
<dbReference type="GO" id="GO:0009279">
    <property type="term" value="C:cell outer membrane"/>
    <property type="evidence" value="ECO:0007669"/>
    <property type="project" value="UniProtKB-SubCell"/>
</dbReference>
<dbReference type="Gene3D" id="2.40.170.20">
    <property type="entry name" value="TonB-dependent receptor, beta-barrel domain"/>
    <property type="match status" value="1"/>
</dbReference>
<dbReference type="PANTHER" id="PTHR30069">
    <property type="entry name" value="TONB-DEPENDENT OUTER MEMBRANE RECEPTOR"/>
    <property type="match status" value="1"/>
</dbReference>